<reference evidence="1" key="1">
    <citation type="submission" date="2022-11" db="EMBL/GenBank/DDBJ databases">
        <title>Genome Sequence of Nemania bipapillata.</title>
        <authorList>
            <person name="Buettner E."/>
        </authorList>
    </citation>
    <scope>NUCLEOTIDE SEQUENCE</scope>
    <source>
        <strain evidence="1">CP14</strain>
    </source>
</reference>
<comment type="caution">
    <text evidence="1">The sequence shown here is derived from an EMBL/GenBank/DDBJ whole genome shotgun (WGS) entry which is preliminary data.</text>
</comment>
<evidence type="ECO:0000313" key="1">
    <source>
        <dbReference type="EMBL" id="KAJ8104782.1"/>
    </source>
</evidence>
<name>A0ACC2HNY7_9PEZI</name>
<dbReference type="Proteomes" id="UP001153334">
    <property type="component" value="Unassembled WGS sequence"/>
</dbReference>
<gene>
    <name evidence="1" type="ORF">ONZ43_g7690</name>
</gene>
<organism evidence="1 2">
    <name type="scientific">Nemania bipapillata</name>
    <dbReference type="NCBI Taxonomy" id="110536"/>
    <lineage>
        <taxon>Eukaryota</taxon>
        <taxon>Fungi</taxon>
        <taxon>Dikarya</taxon>
        <taxon>Ascomycota</taxon>
        <taxon>Pezizomycotina</taxon>
        <taxon>Sordariomycetes</taxon>
        <taxon>Xylariomycetidae</taxon>
        <taxon>Xylariales</taxon>
        <taxon>Xylariaceae</taxon>
        <taxon>Nemania</taxon>
    </lineage>
</organism>
<protein>
    <submittedName>
        <fullName evidence="1">Uncharacterized protein</fullName>
    </submittedName>
</protein>
<sequence>MAPSFDHLRDADVDEDDYDEDEIDISDLKEKYEVQLEQGYDTFVVVDGLPEVTEEQKPKLVKFLLKKLNQVGRTKEDLIYMPMGEDGKSLRFAFVEFSSPAEAAAAVRQLDMVPLDKRHTLRVNKMTDIDRYGREGRVDDNYVPPKVEEFTEKEHLRSFMADPSGRGRDQFAMYRGDSVGIFWNNEKENPETIIDRQHWTESFIQWSPLGSFLVSVHQQGVQLWGGASWLRQKRFAHPFVNMLDFSPGEKYIVTWTGRTTLSGM</sequence>
<proteinExistence type="predicted"/>
<accession>A0ACC2HNY7</accession>
<dbReference type="EMBL" id="JAPESX010003526">
    <property type="protein sequence ID" value="KAJ8104782.1"/>
    <property type="molecule type" value="Genomic_DNA"/>
</dbReference>
<evidence type="ECO:0000313" key="2">
    <source>
        <dbReference type="Proteomes" id="UP001153334"/>
    </source>
</evidence>
<keyword evidence="2" id="KW-1185">Reference proteome</keyword>